<dbReference type="RefSeq" id="WP_026632161.1">
    <property type="nucleotide sequence ID" value="NZ_BMGE01000008.1"/>
</dbReference>
<dbReference type="InterPro" id="IPR036388">
    <property type="entry name" value="WH-like_DNA-bd_sf"/>
</dbReference>
<dbReference type="AlphaFoldDB" id="A0A5R9K2W6"/>
<proteinExistence type="predicted"/>
<dbReference type="Pfam" id="PF01527">
    <property type="entry name" value="HTH_Tnp_1"/>
    <property type="match status" value="1"/>
</dbReference>
<dbReference type="SUPFAM" id="SSF48295">
    <property type="entry name" value="TrpR-like"/>
    <property type="match status" value="1"/>
</dbReference>
<dbReference type="EMBL" id="VCEI01000033">
    <property type="protein sequence ID" value="TLU88703.1"/>
    <property type="molecule type" value="Genomic_DNA"/>
</dbReference>
<dbReference type="Proteomes" id="UP000309788">
    <property type="component" value="Unassembled WGS sequence"/>
</dbReference>
<dbReference type="GO" id="GO:0004803">
    <property type="term" value="F:transposase activity"/>
    <property type="evidence" value="ECO:0007669"/>
    <property type="project" value="InterPro"/>
</dbReference>
<dbReference type="InterPro" id="IPR010921">
    <property type="entry name" value="Trp_repressor/repl_initiator"/>
</dbReference>
<protein>
    <submittedName>
        <fullName evidence="1">Transposase</fullName>
    </submittedName>
</protein>
<organism evidence="1 2">
    <name type="scientific">Dyadobacter sediminis</name>
    <dbReference type="NCBI Taxonomy" id="1493691"/>
    <lineage>
        <taxon>Bacteria</taxon>
        <taxon>Pseudomonadati</taxon>
        <taxon>Bacteroidota</taxon>
        <taxon>Cytophagia</taxon>
        <taxon>Cytophagales</taxon>
        <taxon>Spirosomataceae</taxon>
        <taxon>Dyadobacter</taxon>
    </lineage>
</organism>
<dbReference type="GO" id="GO:0043565">
    <property type="term" value="F:sequence-specific DNA binding"/>
    <property type="evidence" value="ECO:0007669"/>
    <property type="project" value="InterPro"/>
</dbReference>
<comment type="caution">
    <text evidence="1">The sequence shown here is derived from an EMBL/GenBank/DDBJ whole genome shotgun (WGS) entry which is preliminary data.</text>
</comment>
<keyword evidence="2" id="KW-1185">Reference proteome</keyword>
<sequence>MSKQRRTFSAEDRYSIVQESLRSGPSEVSRKYSLSPSLLRRWKEKYLASGKDGLRDSYPRVDPQLRILEEENERLKRIVAKQALELEVKSELLKKTPIGPRKR</sequence>
<dbReference type="GO" id="GO:0006313">
    <property type="term" value="P:DNA transposition"/>
    <property type="evidence" value="ECO:0007669"/>
    <property type="project" value="InterPro"/>
</dbReference>
<dbReference type="Gene3D" id="1.10.10.10">
    <property type="entry name" value="Winged helix-like DNA-binding domain superfamily/Winged helix DNA-binding domain"/>
    <property type="match status" value="1"/>
</dbReference>
<evidence type="ECO:0000313" key="2">
    <source>
        <dbReference type="Proteomes" id="UP000309788"/>
    </source>
</evidence>
<gene>
    <name evidence="1" type="ORF">FEM55_24670</name>
</gene>
<reference evidence="1 2" key="1">
    <citation type="submission" date="2019-05" db="EMBL/GenBank/DDBJ databases">
        <authorList>
            <person name="Qu J.-H."/>
        </authorList>
    </citation>
    <scope>NUCLEOTIDE SEQUENCE [LARGE SCALE GENOMIC DNA]</scope>
    <source>
        <strain evidence="1 2">Z12</strain>
    </source>
</reference>
<name>A0A5R9K2W6_9BACT</name>
<accession>A0A5R9K2W6</accession>
<dbReference type="OrthoDB" id="679711at2"/>
<dbReference type="InterPro" id="IPR002514">
    <property type="entry name" value="Transposase_8"/>
</dbReference>
<evidence type="ECO:0000313" key="1">
    <source>
        <dbReference type="EMBL" id="TLU88703.1"/>
    </source>
</evidence>